<name>A0AAW5HT56_9CORY</name>
<comment type="subcellular location">
    <subcellularLocation>
        <location evidence="7">Cytoplasm</location>
    </subcellularLocation>
</comment>
<dbReference type="CDD" id="cd00462">
    <property type="entry name" value="PTH"/>
    <property type="match status" value="1"/>
</dbReference>
<feature type="binding site" evidence="7">
    <location>
        <position position="31"/>
    </location>
    <ligand>
        <name>tRNA</name>
        <dbReference type="ChEBI" id="CHEBI:17843"/>
    </ligand>
</feature>
<dbReference type="GO" id="GO:0072344">
    <property type="term" value="P:rescue of stalled ribosome"/>
    <property type="evidence" value="ECO:0007669"/>
    <property type="project" value="UniProtKB-UniRule"/>
</dbReference>
<dbReference type="NCBIfam" id="TIGR00447">
    <property type="entry name" value="pth"/>
    <property type="match status" value="1"/>
</dbReference>
<feature type="site" description="Stabilizes the basic form of H active site to accept a proton" evidence="7">
    <location>
        <position position="101"/>
    </location>
</feature>
<proteinExistence type="inferred from homology"/>
<dbReference type="SUPFAM" id="SSF53178">
    <property type="entry name" value="Peptidyl-tRNA hydrolase-like"/>
    <property type="match status" value="1"/>
</dbReference>
<comment type="similarity">
    <text evidence="5 7 9">Belongs to the PTH family.</text>
</comment>
<dbReference type="PANTHER" id="PTHR17224:SF1">
    <property type="entry name" value="PEPTIDYL-TRNA HYDROLASE"/>
    <property type="match status" value="1"/>
</dbReference>
<comment type="catalytic activity">
    <reaction evidence="7 8">
        <text>an N-acyl-L-alpha-aminoacyl-tRNA + H2O = an N-acyl-L-amino acid + a tRNA + H(+)</text>
        <dbReference type="Rhea" id="RHEA:54448"/>
        <dbReference type="Rhea" id="RHEA-COMP:10123"/>
        <dbReference type="Rhea" id="RHEA-COMP:13883"/>
        <dbReference type="ChEBI" id="CHEBI:15377"/>
        <dbReference type="ChEBI" id="CHEBI:15378"/>
        <dbReference type="ChEBI" id="CHEBI:59874"/>
        <dbReference type="ChEBI" id="CHEBI:78442"/>
        <dbReference type="ChEBI" id="CHEBI:138191"/>
        <dbReference type="EC" id="3.1.1.29"/>
    </reaction>
</comment>
<dbReference type="EMBL" id="JAEUWV010000003">
    <property type="protein sequence ID" value="MCO6394170.1"/>
    <property type="molecule type" value="Genomic_DNA"/>
</dbReference>
<gene>
    <name evidence="7" type="primary">pth</name>
    <name evidence="10" type="ORF">JMN37_04110</name>
</gene>
<evidence type="ECO:0000256" key="8">
    <source>
        <dbReference type="RuleBase" id="RU000673"/>
    </source>
</evidence>
<dbReference type="InterPro" id="IPR036416">
    <property type="entry name" value="Pept_tRNA_hydro_sf"/>
</dbReference>
<comment type="function">
    <text evidence="7">Catalyzes the release of premature peptidyl moieties from peptidyl-tRNA molecules trapped in stalled 50S ribosomal subunits, and thus maintains levels of free tRNAs and 50S ribosomes.</text>
</comment>
<comment type="subunit">
    <text evidence="7">Monomer.</text>
</comment>
<evidence type="ECO:0000256" key="5">
    <source>
        <dbReference type="ARBA" id="ARBA00038063"/>
    </source>
</evidence>
<evidence type="ECO:0000256" key="2">
    <source>
        <dbReference type="ARBA" id="ARBA00022555"/>
    </source>
</evidence>
<dbReference type="Gene3D" id="3.40.50.1470">
    <property type="entry name" value="Peptidyl-tRNA hydrolase"/>
    <property type="match status" value="1"/>
</dbReference>
<dbReference type="PANTHER" id="PTHR17224">
    <property type="entry name" value="PEPTIDYL-TRNA HYDROLASE"/>
    <property type="match status" value="1"/>
</dbReference>
<dbReference type="InterPro" id="IPR018171">
    <property type="entry name" value="Pept_tRNA_hydro_CS"/>
</dbReference>
<dbReference type="AlphaFoldDB" id="A0AAW5HT56"/>
<dbReference type="GO" id="GO:0006515">
    <property type="term" value="P:protein quality control for misfolded or incompletely synthesized proteins"/>
    <property type="evidence" value="ECO:0007669"/>
    <property type="project" value="UniProtKB-UniRule"/>
</dbReference>
<evidence type="ECO:0000256" key="6">
    <source>
        <dbReference type="ARBA" id="ARBA00050038"/>
    </source>
</evidence>
<feature type="binding site" evidence="7">
    <location>
        <position position="122"/>
    </location>
    <ligand>
        <name>tRNA</name>
        <dbReference type="ChEBI" id="CHEBI:17843"/>
    </ligand>
</feature>
<dbReference type="EC" id="3.1.1.29" evidence="1 7"/>
<keyword evidence="4 7" id="KW-0694">RNA-binding</keyword>
<dbReference type="GO" id="GO:0005737">
    <property type="term" value="C:cytoplasm"/>
    <property type="evidence" value="ECO:0007669"/>
    <property type="project" value="UniProtKB-SubCell"/>
</dbReference>
<dbReference type="GO" id="GO:0000049">
    <property type="term" value="F:tRNA binding"/>
    <property type="evidence" value="ECO:0007669"/>
    <property type="project" value="UniProtKB-UniRule"/>
</dbReference>
<evidence type="ECO:0000313" key="11">
    <source>
        <dbReference type="Proteomes" id="UP001205920"/>
    </source>
</evidence>
<evidence type="ECO:0000256" key="7">
    <source>
        <dbReference type="HAMAP-Rule" id="MF_00083"/>
    </source>
</evidence>
<dbReference type="GO" id="GO:0004045">
    <property type="term" value="F:peptidyl-tRNA hydrolase activity"/>
    <property type="evidence" value="ECO:0007669"/>
    <property type="project" value="UniProtKB-UniRule"/>
</dbReference>
<organism evidence="10 11">
    <name type="scientific">Corynebacterium lipophilum</name>
    <dbReference type="NCBI Taxonomy" id="2804918"/>
    <lineage>
        <taxon>Bacteria</taxon>
        <taxon>Bacillati</taxon>
        <taxon>Actinomycetota</taxon>
        <taxon>Actinomycetes</taxon>
        <taxon>Mycobacteriales</taxon>
        <taxon>Corynebacteriaceae</taxon>
        <taxon>Corynebacterium</taxon>
    </lineage>
</organism>
<sequence>MNFFRRFKRANPAPESIDWLVVGLGNPGTEYERTRHNVGYLVVDALAKSLPVIAGRDYSFAVKDGVAYARAHTYMNESGKAIAPLAARYKLPPERIVIVHDELDLPPGKVRLKQGGNENGHNGLKSLTQELGTRDYVRVRVGIGRPPKASGIAIPDWVLAEFTTTPTDAIALAADAVHAITSTGLAQAQNEIHPRS</sequence>
<feature type="active site" description="Proton acceptor" evidence="7">
    <location>
        <position position="36"/>
    </location>
</feature>
<comment type="function">
    <text evidence="7">Hydrolyzes ribosome-free peptidyl-tRNAs (with 1 or more amino acids incorporated), which drop off the ribosome during protein synthesis, or as a result of ribosome stalling.</text>
</comment>
<dbReference type="Proteomes" id="UP001205920">
    <property type="component" value="Unassembled WGS sequence"/>
</dbReference>
<feature type="binding site" evidence="7">
    <location>
        <position position="76"/>
    </location>
    <ligand>
        <name>tRNA</name>
        <dbReference type="ChEBI" id="CHEBI:17843"/>
    </ligand>
</feature>
<evidence type="ECO:0000256" key="1">
    <source>
        <dbReference type="ARBA" id="ARBA00013260"/>
    </source>
</evidence>
<keyword evidence="3 7" id="KW-0378">Hydrolase</keyword>
<feature type="site" description="Discriminates between blocked and unblocked aminoacyl-tRNA" evidence="7">
    <location>
        <position position="26"/>
    </location>
</feature>
<evidence type="ECO:0000256" key="3">
    <source>
        <dbReference type="ARBA" id="ARBA00022801"/>
    </source>
</evidence>
<dbReference type="InterPro" id="IPR001328">
    <property type="entry name" value="Pept_tRNA_hydro"/>
</dbReference>
<keyword evidence="2 7" id="KW-0820">tRNA-binding</keyword>
<accession>A0AAW5HT56</accession>
<evidence type="ECO:0000256" key="4">
    <source>
        <dbReference type="ARBA" id="ARBA00022884"/>
    </source>
</evidence>
<protein>
    <recommendedName>
        <fullName evidence="6 7">Peptidyl-tRNA hydrolase</fullName>
        <shortName evidence="7">Pth</shortName>
        <ecNumber evidence="1 7">3.1.1.29</ecNumber>
    </recommendedName>
</protein>
<keyword evidence="7" id="KW-0963">Cytoplasm</keyword>
<dbReference type="HAMAP" id="MF_00083">
    <property type="entry name" value="Pept_tRNA_hydro_bact"/>
    <property type="match status" value="1"/>
</dbReference>
<reference evidence="10 11" key="1">
    <citation type="submission" date="2021-01" db="EMBL/GenBank/DDBJ databases">
        <title>Identification and Characterization of Corynebacterium sp.</title>
        <authorList>
            <person name="Luo Q."/>
            <person name="Qu P."/>
            <person name="Chen Q."/>
        </authorList>
    </citation>
    <scope>NUCLEOTIDE SEQUENCE [LARGE SCALE GENOMIC DNA]</scope>
    <source>
        <strain evidence="10 11">MC-18</strain>
    </source>
</reference>
<evidence type="ECO:0000256" key="9">
    <source>
        <dbReference type="RuleBase" id="RU004320"/>
    </source>
</evidence>
<dbReference type="Pfam" id="PF01195">
    <property type="entry name" value="Pept_tRNA_hydro"/>
    <property type="match status" value="1"/>
</dbReference>
<evidence type="ECO:0000313" key="10">
    <source>
        <dbReference type="EMBL" id="MCO6394170.1"/>
    </source>
</evidence>
<feature type="binding site" evidence="7">
    <location>
        <position position="74"/>
    </location>
    <ligand>
        <name>tRNA</name>
        <dbReference type="ChEBI" id="CHEBI:17843"/>
    </ligand>
</feature>
<comment type="caution">
    <text evidence="10">The sequence shown here is derived from an EMBL/GenBank/DDBJ whole genome shotgun (WGS) entry which is preliminary data.</text>
</comment>
<keyword evidence="11" id="KW-1185">Reference proteome</keyword>
<dbReference type="PROSITE" id="PS01195">
    <property type="entry name" value="PEPT_TRNA_HYDROL_1"/>
    <property type="match status" value="1"/>
</dbReference>